<reference evidence="2 3" key="1">
    <citation type="journal article" date="2023" name="Front. Microbiol.">
        <title>Genomic analyses of Burkholderia respiratory isolates indicates two evolutionarily distinct B. anthina clades.</title>
        <authorList>
            <person name="Pham A."/>
            <person name="Volmer J.G."/>
            <person name="Chambers D.C."/>
            <person name="Smith D.J."/>
            <person name="Reid D.W."/>
            <person name="Burr L."/>
            <person name="Wells T.J."/>
        </authorList>
    </citation>
    <scope>NUCLEOTIDE SEQUENCE [LARGE SCALE GENOMIC DNA]</scope>
    <source>
        <strain evidence="2 3">BCCIQ07A</strain>
    </source>
</reference>
<dbReference type="PRINTS" id="PR00081">
    <property type="entry name" value="GDHRDH"/>
</dbReference>
<keyword evidence="2" id="KW-0560">Oxidoreductase</keyword>
<accession>A0ABU5WE37</accession>
<dbReference type="RefSeq" id="WP_059579015.1">
    <property type="nucleotide sequence ID" value="NZ_JAWRKY010000002.1"/>
</dbReference>
<proteinExistence type="inferred from homology"/>
<dbReference type="EC" id="1.1.-.-" evidence="2"/>
<comment type="caution">
    <text evidence="2">The sequence shown here is derived from an EMBL/GenBank/DDBJ whole genome shotgun (WGS) entry which is preliminary data.</text>
</comment>
<dbReference type="Gene3D" id="3.40.50.720">
    <property type="entry name" value="NAD(P)-binding Rossmann-like Domain"/>
    <property type="match status" value="1"/>
</dbReference>
<dbReference type="InterPro" id="IPR036291">
    <property type="entry name" value="NAD(P)-bd_dom_sf"/>
</dbReference>
<name>A0ABU5WE37_9BURK</name>
<dbReference type="PROSITE" id="PS00061">
    <property type="entry name" value="ADH_SHORT"/>
    <property type="match status" value="1"/>
</dbReference>
<evidence type="ECO:0000313" key="2">
    <source>
        <dbReference type="EMBL" id="MEB2577385.1"/>
    </source>
</evidence>
<dbReference type="Proteomes" id="UP001304467">
    <property type="component" value="Unassembled WGS sequence"/>
</dbReference>
<organism evidence="2 3">
    <name type="scientific">Burkholderia anthinoferrum</name>
    <dbReference type="NCBI Taxonomy" id="3090833"/>
    <lineage>
        <taxon>Bacteria</taxon>
        <taxon>Pseudomonadati</taxon>
        <taxon>Pseudomonadota</taxon>
        <taxon>Betaproteobacteria</taxon>
        <taxon>Burkholderiales</taxon>
        <taxon>Burkholderiaceae</taxon>
        <taxon>Burkholderia</taxon>
    </lineage>
</organism>
<dbReference type="PANTHER" id="PTHR42760:SF40">
    <property type="entry name" value="3-OXOACYL-[ACYL-CARRIER-PROTEIN] REDUCTASE, CHLOROPLASTIC"/>
    <property type="match status" value="1"/>
</dbReference>
<dbReference type="Pfam" id="PF13561">
    <property type="entry name" value="adh_short_C2"/>
    <property type="match status" value="1"/>
</dbReference>
<protein>
    <submittedName>
        <fullName evidence="2">SDR family oxidoreductase</fullName>
        <ecNumber evidence="2">1.1.-.-</ecNumber>
    </submittedName>
</protein>
<dbReference type="GO" id="GO:0016491">
    <property type="term" value="F:oxidoreductase activity"/>
    <property type="evidence" value="ECO:0007669"/>
    <property type="project" value="UniProtKB-KW"/>
</dbReference>
<dbReference type="InterPro" id="IPR002347">
    <property type="entry name" value="SDR_fam"/>
</dbReference>
<sequence>MTKVAVVTGGGTGIGRAIAEEFRRAGLYPVSVGKDADEDLDPAIEFRRVDVTSAAAVRDAFGDLARIDVLVNAAGIILHDRAEFDSAGFRKVVDVNLNACQLTTEVALEKLSAVRGCIVNIASMWSFFGSARNPAYTASKAGVVGLTRAHAAAFADRGVRVNAVAPGWIETRLSAGALNDPERSGSIRARVPLGRWGHPSDVARGVRFLCSADADYITGVVLPIDGGFSIA</sequence>
<dbReference type="PRINTS" id="PR00080">
    <property type="entry name" value="SDRFAMILY"/>
</dbReference>
<dbReference type="PANTHER" id="PTHR42760">
    <property type="entry name" value="SHORT-CHAIN DEHYDROGENASES/REDUCTASES FAMILY MEMBER"/>
    <property type="match status" value="1"/>
</dbReference>
<comment type="similarity">
    <text evidence="1">Belongs to the short-chain dehydrogenases/reductases (SDR) family.</text>
</comment>
<evidence type="ECO:0000313" key="3">
    <source>
        <dbReference type="Proteomes" id="UP001304467"/>
    </source>
</evidence>
<gene>
    <name evidence="2" type="ORF">SB593_00230</name>
</gene>
<dbReference type="SUPFAM" id="SSF51735">
    <property type="entry name" value="NAD(P)-binding Rossmann-fold domains"/>
    <property type="match status" value="1"/>
</dbReference>
<dbReference type="InterPro" id="IPR020904">
    <property type="entry name" value="Sc_DH/Rdtase_CS"/>
</dbReference>
<evidence type="ECO:0000256" key="1">
    <source>
        <dbReference type="ARBA" id="ARBA00006484"/>
    </source>
</evidence>
<keyword evidence="3" id="KW-1185">Reference proteome</keyword>
<dbReference type="EMBL" id="JAWRLE010000001">
    <property type="protein sequence ID" value="MEB2577385.1"/>
    <property type="molecule type" value="Genomic_DNA"/>
</dbReference>